<gene>
    <name evidence="3" type="ordered locus">AMIS_6450</name>
</gene>
<dbReference type="OrthoDB" id="3178064at2"/>
<dbReference type="KEGG" id="ams:AMIS_6450"/>
<organism evidence="3 4">
    <name type="scientific">Actinoplanes missouriensis (strain ATCC 14538 / DSM 43046 / CBS 188.64 / JCM 3121 / NBRC 102363 / NCIMB 12654 / NRRL B-3342 / UNCC 431)</name>
    <dbReference type="NCBI Taxonomy" id="512565"/>
    <lineage>
        <taxon>Bacteria</taxon>
        <taxon>Bacillati</taxon>
        <taxon>Actinomycetota</taxon>
        <taxon>Actinomycetes</taxon>
        <taxon>Micromonosporales</taxon>
        <taxon>Micromonosporaceae</taxon>
        <taxon>Actinoplanes</taxon>
    </lineage>
</organism>
<dbReference type="STRING" id="512565.AMIS_6450"/>
<feature type="compositionally biased region" description="Basic residues" evidence="1">
    <location>
        <begin position="614"/>
        <end position="623"/>
    </location>
</feature>
<dbReference type="EMBL" id="AP012319">
    <property type="protein sequence ID" value="BAL85865.1"/>
    <property type="molecule type" value="Genomic_DNA"/>
</dbReference>
<feature type="compositionally biased region" description="Basic and acidic residues" evidence="1">
    <location>
        <begin position="592"/>
        <end position="603"/>
    </location>
</feature>
<feature type="compositionally biased region" description="Basic and acidic residues" evidence="1">
    <location>
        <begin position="680"/>
        <end position="696"/>
    </location>
</feature>
<proteinExistence type="predicted"/>
<feature type="transmembrane region" description="Helical" evidence="2">
    <location>
        <begin position="115"/>
        <end position="134"/>
    </location>
</feature>
<feature type="compositionally biased region" description="Basic and acidic residues" evidence="1">
    <location>
        <begin position="649"/>
        <end position="658"/>
    </location>
</feature>
<protein>
    <recommendedName>
        <fullName evidence="5">Signal peptidase I</fullName>
    </recommendedName>
</protein>
<dbReference type="PRINTS" id="PR01217">
    <property type="entry name" value="PRICHEXTENSN"/>
</dbReference>
<evidence type="ECO:0000313" key="3">
    <source>
        <dbReference type="EMBL" id="BAL85865.1"/>
    </source>
</evidence>
<evidence type="ECO:0008006" key="5">
    <source>
        <dbReference type="Google" id="ProtNLM"/>
    </source>
</evidence>
<evidence type="ECO:0000256" key="1">
    <source>
        <dbReference type="SAM" id="MobiDB-lite"/>
    </source>
</evidence>
<dbReference type="HOGENOM" id="CLU_012376_0_0_11"/>
<dbReference type="Pfam" id="PF17231">
    <property type="entry name" value="DUF5305"/>
    <property type="match status" value="1"/>
</dbReference>
<reference evidence="3 4" key="1">
    <citation type="submission" date="2012-02" db="EMBL/GenBank/DDBJ databases">
        <title>Complete genome sequence of Actinoplanes missouriensis 431 (= NBRC 102363).</title>
        <authorList>
            <person name="Ohnishi Y."/>
            <person name="Ishikawa J."/>
            <person name="Sekine M."/>
            <person name="Hosoyama A."/>
            <person name="Harada T."/>
            <person name="Narita H."/>
            <person name="Hata T."/>
            <person name="Konno Y."/>
            <person name="Tutikane K."/>
            <person name="Fujita N."/>
            <person name="Horinouchi S."/>
            <person name="Hayakawa M."/>
        </authorList>
    </citation>
    <scope>NUCLEOTIDE SEQUENCE [LARGE SCALE GENOMIC DNA]</scope>
    <source>
        <strain evidence="4">ATCC 14538 / DSM 43046 / CBS 188.64 / JCM 3121 / NBRC 102363 / NCIMB 12654 / NRRL B-3342 / UNCC 431</strain>
    </source>
</reference>
<dbReference type="RefSeq" id="WP_014440762.1">
    <property type="nucleotide sequence ID" value="NC_017093.1"/>
</dbReference>
<feature type="compositionally biased region" description="Pro residues" evidence="1">
    <location>
        <begin position="528"/>
        <end position="543"/>
    </location>
</feature>
<dbReference type="CDD" id="cd06462">
    <property type="entry name" value="Peptidase_S24_S26"/>
    <property type="match status" value="1"/>
</dbReference>
<evidence type="ECO:0000313" key="4">
    <source>
        <dbReference type="Proteomes" id="UP000007882"/>
    </source>
</evidence>
<dbReference type="AlphaFoldDB" id="I0GYM8"/>
<dbReference type="InterPro" id="IPR035185">
    <property type="entry name" value="DUF5305"/>
</dbReference>
<name>I0GYM8_ACTM4</name>
<feature type="transmembrane region" description="Helical" evidence="2">
    <location>
        <begin position="177"/>
        <end position="201"/>
    </location>
</feature>
<dbReference type="PATRIC" id="fig|512565.3.peg.647"/>
<dbReference type="eggNOG" id="COG0681">
    <property type="taxonomic scope" value="Bacteria"/>
</dbReference>
<keyword evidence="2" id="KW-0812">Transmembrane</keyword>
<keyword evidence="2" id="KW-1133">Transmembrane helix</keyword>
<feature type="compositionally biased region" description="Low complexity" evidence="1">
    <location>
        <begin position="544"/>
        <end position="557"/>
    </location>
</feature>
<feature type="compositionally biased region" description="Basic and acidic residues" evidence="1">
    <location>
        <begin position="568"/>
        <end position="585"/>
    </location>
</feature>
<dbReference type="Proteomes" id="UP000007882">
    <property type="component" value="Chromosome"/>
</dbReference>
<sequence length="706" mass="75025">MAAILVMAAIGAWAVSTQRLSYVITHGVSMNPTYYADDLVFLIKFDSYEVGQIAAYHGTGGIETLHRIIGGDALTGYVFQGDNNPAIDAIEPTANELIGRAVLHVPKGGVWLKPLLSPTALGMFGFMIVGTRAAAVRSRRDIPRGRQKKRTKSMSGQGGSWAVVMTVAKAVRRLHPAIWVVAVLSVVLAVCGLLFGVLGWMRPATQTTDSSVEAGESMTFSYSADVPRSAAYDGTTAYSPDPIYRNLAEFVVLRMEYLGKPGTVEVSARLSTQTGWHSTVQLAQPKEFSAQRFTGTVSLDLDGLDERAQRASEAIGTDIGAVTVSVTARVSHADGSSFEPSVSFGLTNIQLALLGGAESLVVKRSAATSGGGTFPRQISLFGTDLFTAGQARSWAVKSLLVALVGIAVVALLAFRRVPLKNREQIQRRYPHLLVPVEPMASPPGKPVVIVDSFPALVKLAEKYGQMILTWTRPDGADDFVVRDDGVTYRYRIIPANVTPEPQPEPRPASHRRPSARKATGVAKVAAPPAAPPAEAPTPAPPAAETPAPAAPAAETPAPAVPPAEAPASEEKPAETPADKPAEKPAEQPTAKAPEKPPAEKPEPSQDAAPAPKPPAKRARRPRKKAEPAKSEPTPDETDSKPPLQRPIRLKPEAERKAMETLGELNKSVGGAPKPEGSEPEAPHEPIYDFLPKHPEQADQADGATGR</sequence>
<keyword evidence="4" id="KW-1185">Reference proteome</keyword>
<keyword evidence="2" id="KW-0472">Membrane</keyword>
<accession>I0GYM8</accession>
<evidence type="ECO:0000256" key="2">
    <source>
        <dbReference type="SAM" id="Phobius"/>
    </source>
</evidence>
<feature type="region of interest" description="Disordered" evidence="1">
    <location>
        <begin position="493"/>
        <end position="706"/>
    </location>
</feature>